<reference evidence="3 4" key="1">
    <citation type="submission" date="2018-01" db="EMBL/GenBank/DDBJ databases">
        <title>Harnessing the power of phylogenomics to disentangle the directionality and signatures of interkingdom host jumping in the parasitic fungal genus Tolypocladium.</title>
        <authorList>
            <person name="Quandt C.A."/>
            <person name="Patterson W."/>
            <person name="Spatafora J.W."/>
        </authorList>
    </citation>
    <scope>NUCLEOTIDE SEQUENCE [LARGE SCALE GENOMIC DNA]</scope>
    <source>
        <strain evidence="3 4">NRBC 100945</strain>
    </source>
</reference>
<name>A0A2S4KTV9_9HYPO</name>
<accession>A0A2S4KTV9</accession>
<evidence type="ECO:0000256" key="2">
    <source>
        <dbReference type="SAM" id="Phobius"/>
    </source>
</evidence>
<feature type="region of interest" description="Disordered" evidence="1">
    <location>
        <begin position="1"/>
        <end position="53"/>
    </location>
</feature>
<evidence type="ECO:0000313" key="3">
    <source>
        <dbReference type="EMBL" id="POR33622.1"/>
    </source>
</evidence>
<keyword evidence="2" id="KW-0472">Membrane</keyword>
<comment type="caution">
    <text evidence="3">The sequence shown here is derived from an EMBL/GenBank/DDBJ whole genome shotgun (WGS) entry which is preliminary data.</text>
</comment>
<feature type="compositionally biased region" description="Basic and acidic residues" evidence="1">
    <location>
        <begin position="1"/>
        <end position="19"/>
    </location>
</feature>
<evidence type="ECO:0008006" key="5">
    <source>
        <dbReference type="Google" id="ProtNLM"/>
    </source>
</evidence>
<dbReference type="OrthoDB" id="3565477at2759"/>
<protein>
    <recommendedName>
        <fullName evidence="5">GPI anchored serine-rich protein</fullName>
    </recommendedName>
</protein>
<dbReference type="EMBL" id="PKSG01000670">
    <property type="protein sequence ID" value="POR33622.1"/>
    <property type="molecule type" value="Genomic_DNA"/>
</dbReference>
<organism evidence="3 4">
    <name type="scientific">Tolypocladium paradoxum</name>
    <dbReference type="NCBI Taxonomy" id="94208"/>
    <lineage>
        <taxon>Eukaryota</taxon>
        <taxon>Fungi</taxon>
        <taxon>Dikarya</taxon>
        <taxon>Ascomycota</taxon>
        <taxon>Pezizomycotina</taxon>
        <taxon>Sordariomycetes</taxon>
        <taxon>Hypocreomycetidae</taxon>
        <taxon>Hypocreales</taxon>
        <taxon>Ophiocordycipitaceae</taxon>
        <taxon>Tolypocladium</taxon>
    </lineage>
</organism>
<keyword evidence="4" id="KW-1185">Reference proteome</keyword>
<proteinExistence type="predicted"/>
<gene>
    <name evidence="3" type="ORF">TPAR_06180</name>
</gene>
<dbReference type="Proteomes" id="UP000237481">
    <property type="component" value="Unassembled WGS sequence"/>
</dbReference>
<feature type="compositionally biased region" description="Polar residues" evidence="1">
    <location>
        <begin position="303"/>
        <end position="313"/>
    </location>
</feature>
<dbReference type="AlphaFoldDB" id="A0A2S4KTV9"/>
<evidence type="ECO:0000256" key="1">
    <source>
        <dbReference type="SAM" id="MobiDB-lite"/>
    </source>
</evidence>
<keyword evidence="2" id="KW-0812">Transmembrane</keyword>
<evidence type="ECO:0000313" key="4">
    <source>
        <dbReference type="Proteomes" id="UP000237481"/>
    </source>
</evidence>
<feature type="compositionally biased region" description="Basic residues" evidence="1">
    <location>
        <begin position="38"/>
        <end position="50"/>
    </location>
</feature>
<feature type="transmembrane region" description="Helical" evidence="2">
    <location>
        <begin position="339"/>
        <end position="361"/>
    </location>
</feature>
<feature type="region of interest" description="Disordered" evidence="1">
    <location>
        <begin position="303"/>
        <end position="334"/>
    </location>
</feature>
<keyword evidence="2" id="KW-1133">Transmembrane helix</keyword>
<sequence>MAPPQRQHDTIGEVARDPSKPPPTSPWIGIPGVASRRAISRGKRQRRRACAHQERRRCFQLRINILPSSAQPPLVSSLFLPSQPNKPTHQHALTSVVHSFNNPPAGSPSSSLYPPSVLHEPPTVFKMRFSTVALMAGSALAADVSTDYTTQMVTITACPASVTNCPAKSMTSSVITSVVPLTTSTVYSTKVHTITSCAPTVTKCPAHSTVISTETIAVSTTVCPVVPTSYWSNSTAVPTGPCGGKPCPPATTSVVVPSGTVVRPTTQAPVCPGTTVTAITKSYTTVLTSVEYSTIQVPCPTVSTKGPSGTPSGTVTRPAVTPPPAVNTTKPGNPPPVTAGAASFAGSALFAAAAGVAAFVFA</sequence>